<dbReference type="Pfam" id="PF00202">
    <property type="entry name" value="Aminotran_3"/>
    <property type="match status" value="1"/>
</dbReference>
<protein>
    <recommendedName>
        <fullName evidence="9">Adenosylmethionine-8-amino-7-oxononanoate aminotransferase</fullName>
    </recommendedName>
</protein>
<dbReference type="GO" id="GO:0030170">
    <property type="term" value="F:pyridoxal phosphate binding"/>
    <property type="evidence" value="ECO:0007669"/>
    <property type="project" value="InterPro"/>
</dbReference>
<dbReference type="NCBIfam" id="NF005685">
    <property type="entry name" value="PRK07483.1"/>
    <property type="match status" value="1"/>
</dbReference>
<evidence type="ECO:0000256" key="3">
    <source>
        <dbReference type="ARBA" id="ARBA00022571"/>
    </source>
</evidence>
<dbReference type="GO" id="GO:0008483">
    <property type="term" value="F:transaminase activity"/>
    <property type="evidence" value="ECO:0007669"/>
    <property type="project" value="UniProtKB-KW"/>
</dbReference>
<evidence type="ECO:0000256" key="4">
    <source>
        <dbReference type="ARBA" id="ARBA00022576"/>
    </source>
</evidence>
<dbReference type="PROSITE" id="PS00600">
    <property type="entry name" value="AA_TRANSFER_CLASS_3"/>
    <property type="match status" value="1"/>
</dbReference>
<dbReference type="InterPro" id="IPR049704">
    <property type="entry name" value="Aminotrans_3_PPA_site"/>
</dbReference>
<keyword evidence="4" id="KW-0808">Transferase</keyword>
<dbReference type="CDD" id="cd00610">
    <property type="entry name" value="OAT_like"/>
    <property type="match status" value="1"/>
</dbReference>
<organism evidence="7 8">
    <name type="scientific">Dichotomicrobium thermohalophilum</name>
    <dbReference type="NCBI Taxonomy" id="933063"/>
    <lineage>
        <taxon>Bacteria</taxon>
        <taxon>Pseudomonadati</taxon>
        <taxon>Pseudomonadota</taxon>
        <taxon>Alphaproteobacteria</taxon>
        <taxon>Hyphomicrobiales</taxon>
        <taxon>Hyphomicrobiaceae</taxon>
        <taxon>Dichotomicrobium</taxon>
    </lineage>
</organism>
<evidence type="ECO:0000256" key="6">
    <source>
        <dbReference type="RuleBase" id="RU003560"/>
    </source>
</evidence>
<sequence>MVSPRPSQAALARSASTSVLHRQLNKTYPRAVSAQGAFLYDASGKDYLDASGGAAVCALGHRHPRVIDAIKAQLDTLAYAHSAFFTSDAAEELGDWLVRRAPLGFGRVMFVSGGSEAVEAAVKLARQVHYERGDTGRVHFIARRQSYHGNTLGALALGHHPARRAPYEGLIGRFPVSHIAPCYAYRHQRPDETAEVYGLRAAAELEAEILRIGPEQVAAFVAETVSGSTIGAAPPAPGYLAHIRRICDKYGVFLILDEVMSGMGRTGHLFACAEDDVSPDFIAVAKGIGAGYQPIGAMLARDEHVQTITKGSGALAHGHTYMAHAAACAGALAVQRVIEDEDLLPRVRASGARLRTMLSERLGDHPNVGDIRGRGLFLAMEFVADRESKTPLNPRRKFAATLKDVAMENGLICYPASGTADGVSGDHVLLAPPFNISEDELTLLVERLGRSIEESLAQTTPAAEAQS</sequence>
<evidence type="ECO:0000256" key="2">
    <source>
        <dbReference type="ARBA" id="ARBA00008954"/>
    </source>
</evidence>
<comment type="cofactor">
    <cofactor evidence="1">
        <name>pyridoxal 5'-phosphate</name>
        <dbReference type="ChEBI" id="CHEBI:597326"/>
    </cofactor>
</comment>
<dbReference type="OrthoDB" id="9801834at2"/>
<comment type="caution">
    <text evidence="7">The sequence shown here is derived from an EMBL/GenBank/DDBJ whole genome shotgun (WGS) entry which is preliminary data.</text>
</comment>
<dbReference type="RefSeq" id="WP_119061912.1">
    <property type="nucleotide sequence ID" value="NZ_QXDF01000002.1"/>
</dbReference>
<dbReference type="FunFam" id="3.40.640.10:FF:000004">
    <property type="entry name" value="Acetylornithine aminotransferase"/>
    <property type="match status" value="1"/>
</dbReference>
<keyword evidence="3" id="KW-0028">Amino-acid biosynthesis</keyword>
<evidence type="ECO:0000256" key="5">
    <source>
        <dbReference type="ARBA" id="ARBA00022898"/>
    </source>
</evidence>
<evidence type="ECO:0000313" key="7">
    <source>
        <dbReference type="EMBL" id="RIA47533.1"/>
    </source>
</evidence>
<dbReference type="Gene3D" id="3.40.640.10">
    <property type="entry name" value="Type I PLP-dependent aspartate aminotransferase-like (Major domain)"/>
    <property type="match status" value="1"/>
</dbReference>
<dbReference type="Proteomes" id="UP000266273">
    <property type="component" value="Unassembled WGS sequence"/>
</dbReference>
<dbReference type="PANTHER" id="PTHR43094:SF1">
    <property type="entry name" value="AMINOTRANSFERASE CLASS-III"/>
    <property type="match status" value="1"/>
</dbReference>
<name>A0A397PGE3_9HYPH</name>
<keyword evidence="3" id="KW-0055">Arginine biosynthesis</keyword>
<comment type="similarity">
    <text evidence="2 6">Belongs to the class-III pyridoxal-phosphate-dependent aminotransferase family.</text>
</comment>
<dbReference type="GO" id="GO:0006526">
    <property type="term" value="P:L-arginine biosynthetic process"/>
    <property type="evidence" value="ECO:0007669"/>
    <property type="project" value="UniProtKB-KW"/>
</dbReference>
<evidence type="ECO:0000256" key="1">
    <source>
        <dbReference type="ARBA" id="ARBA00001933"/>
    </source>
</evidence>
<dbReference type="Gene3D" id="3.90.1150.10">
    <property type="entry name" value="Aspartate Aminotransferase, domain 1"/>
    <property type="match status" value="1"/>
</dbReference>
<dbReference type="SUPFAM" id="SSF53383">
    <property type="entry name" value="PLP-dependent transferases"/>
    <property type="match status" value="1"/>
</dbReference>
<proteinExistence type="inferred from homology"/>
<dbReference type="InterPro" id="IPR005814">
    <property type="entry name" value="Aminotrans_3"/>
</dbReference>
<gene>
    <name evidence="7" type="ORF">BXY53_2087</name>
</gene>
<evidence type="ECO:0008006" key="9">
    <source>
        <dbReference type="Google" id="ProtNLM"/>
    </source>
</evidence>
<dbReference type="InterPro" id="IPR015421">
    <property type="entry name" value="PyrdxlP-dep_Trfase_major"/>
</dbReference>
<accession>A0A397PGE3</accession>
<reference evidence="7 8" key="1">
    <citation type="submission" date="2018-08" db="EMBL/GenBank/DDBJ databases">
        <title>Genomic Encyclopedia of Archaeal and Bacterial Type Strains, Phase II (KMG-II): from individual species to whole genera.</title>
        <authorList>
            <person name="Goeker M."/>
        </authorList>
    </citation>
    <scope>NUCLEOTIDE SEQUENCE [LARGE SCALE GENOMIC DNA]</scope>
    <source>
        <strain evidence="7 8">DSM 5002</strain>
    </source>
</reference>
<dbReference type="EMBL" id="QXDF01000002">
    <property type="protein sequence ID" value="RIA47533.1"/>
    <property type="molecule type" value="Genomic_DNA"/>
</dbReference>
<dbReference type="GO" id="GO:0005829">
    <property type="term" value="C:cytosol"/>
    <property type="evidence" value="ECO:0007669"/>
    <property type="project" value="TreeGrafter"/>
</dbReference>
<dbReference type="PANTHER" id="PTHR43094">
    <property type="entry name" value="AMINOTRANSFERASE"/>
    <property type="match status" value="1"/>
</dbReference>
<keyword evidence="8" id="KW-1185">Reference proteome</keyword>
<dbReference type="AlphaFoldDB" id="A0A397PGE3"/>
<keyword evidence="5 6" id="KW-0663">Pyridoxal phosphate</keyword>
<dbReference type="InterPro" id="IPR015424">
    <property type="entry name" value="PyrdxlP-dep_Trfase"/>
</dbReference>
<evidence type="ECO:0000313" key="8">
    <source>
        <dbReference type="Proteomes" id="UP000266273"/>
    </source>
</evidence>
<dbReference type="InterPro" id="IPR015422">
    <property type="entry name" value="PyrdxlP-dep_Trfase_small"/>
</dbReference>
<keyword evidence="4" id="KW-0032">Aminotransferase</keyword>